<feature type="compositionally biased region" description="Basic and acidic residues" evidence="1">
    <location>
        <begin position="188"/>
        <end position="202"/>
    </location>
</feature>
<dbReference type="Proteomes" id="UP000735302">
    <property type="component" value="Unassembled WGS sequence"/>
</dbReference>
<feature type="domain" description="LEM" evidence="3">
    <location>
        <begin position="1"/>
        <end position="46"/>
    </location>
</feature>
<feature type="compositionally biased region" description="Low complexity" evidence="1">
    <location>
        <begin position="97"/>
        <end position="108"/>
    </location>
</feature>
<feature type="transmembrane region" description="Helical" evidence="2">
    <location>
        <begin position="346"/>
        <end position="364"/>
    </location>
</feature>
<feature type="region of interest" description="Disordered" evidence="1">
    <location>
        <begin position="39"/>
        <end position="225"/>
    </location>
</feature>
<feature type="compositionally biased region" description="Low complexity" evidence="1">
    <location>
        <begin position="305"/>
        <end position="322"/>
    </location>
</feature>
<evidence type="ECO:0000313" key="4">
    <source>
        <dbReference type="EMBL" id="GFO21851.1"/>
    </source>
</evidence>
<accession>A0AAV4BEV0</accession>
<evidence type="ECO:0000256" key="2">
    <source>
        <dbReference type="SAM" id="Phobius"/>
    </source>
</evidence>
<reference evidence="4 5" key="1">
    <citation type="journal article" date="2021" name="Elife">
        <title>Chloroplast acquisition without the gene transfer in kleptoplastic sea slugs, Plakobranchus ocellatus.</title>
        <authorList>
            <person name="Maeda T."/>
            <person name="Takahashi S."/>
            <person name="Yoshida T."/>
            <person name="Shimamura S."/>
            <person name="Takaki Y."/>
            <person name="Nagai Y."/>
            <person name="Toyoda A."/>
            <person name="Suzuki Y."/>
            <person name="Arimoto A."/>
            <person name="Ishii H."/>
            <person name="Satoh N."/>
            <person name="Nishiyama T."/>
            <person name="Hasebe M."/>
            <person name="Maruyama T."/>
            <person name="Minagawa J."/>
            <person name="Obokata J."/>
            <person name="Shigenobu S."/>
        </authorList>
    </citation>
    <scope>NUCLEOTIDE SEQUENCE [LARGE SCALE GENOMIC DNA]</scope>
</reference>
<dbReference type="Gene3D" id="1.10.720.40">
    <property type="match status" value="1"/>
</dbReference>
<dbReference type="InterPro" id="IPR003887">
    <property type="entry name" value="LEM_dom"/>
</dbReference>
<dbReference type="EMBL" id="BLXT01005284">
    <property type="protein sequence ID" value="GFO21851.1"/>
    <property type="molecule type" value="Genomic_DNA"/>
</dbReference>
<evidence type="ECO:0000313" key="5">
    <source>
        <dbReference type="Proteomes" id="UP000735302"/>
    </source>
</evidence>
<keyword evidence="2" id="KW-1133">Transmembrane helix</keyword>
<organism evidence="4 5">
    <name type="scientific">Plakobranchus ocellatus</name>
    <dbReference type="NCBI Taxonomy" id="259542"/>
    <lineage>
        <taxon>Eukaryota</taxon>
        <taxon>Metazoa</taxon>
        <taxon>Spiralia</taxon>
        <taxon>Lophotrochozoa</taxon>
        <taxon>Mollusca</taxon>
        <taxon>Gastropoda</taxon>
        <taxon>Heterobranchia</taxon>
        <taxon>Euthyneura</taxon>
        <taxon>Panpulmonata</taxon>
        <taxon>Sacoglossa</taxon>
        <taxon>Placobranchoidea</taxon>
        <taxon>Plakobranchidae</taxon>
        <taxon>Plakobranchus</taxon>
    </lineage>
</organism>
<dbReference type="AlphaFoldDB" id="A0AAV4BEV0"/>
<keyword evidence="5" id="KW-1185">Reference proteome</keyword>
<sequence length="392" mass="43545">MADPSSLTDAELAEEFAKYGEVIPLPIKPNKRPILVKKLNHIRARSKTQEASPQKGRPKAKQNLRTALPPASVMKGSRSRASDRLSTGTAFLDEFASSGSTSHSFQSSPLRSRSNEVVNSDDSEIEPAPNVSHSRIMPRSRYSTSIGTNNEPKVSPPNSHAAATVPSARDRKREPQFADNILRTLRRRTGEPPPRRSRRSEVIEVAADSTGDISNRSFEGSEDEIAIPSPARSRLYPNLSRFTSFLSRSTDDQNKFESSDSDIDDTNAYEVENKSANTSFPVPSNHTVNPNASYSNQDRPRSDASDSSFGSFSNSPGTSSLRLRSRRQPSRVQPYKSWYLESLPQVLVFATALFFAGITITYIVTHKDFFMAWFSSTSNIGKLLWLYFNVSE</sequence>
<feature type="region of interest" description="Disordered" evidence="1">
    <location>
        <begin position="275"/>
        <end position="328"/>
    </location>
</feature>
<feature type="compositionally biased region" description="Polar residues" evidence="1">
    <location>
        <begin position="109"/>
        <end position="118"/>
    </location>
</feature>
<protein>
    <recommendedName>
        <fullName evidence="3">LEM domain-containing protein</fullName>
    </recommendedName>
</protein>
<dbReference type="PROSITE" id="PS50954">
    <property type="entry name" value="LEM"/>
    <property type="match status" value="1"/>
</dbReference>
<dbReference type="InterPro" id="IPR011015">
    <property type="entry name" value="LEM/LEM-like_dom_sf"/>
</dbReference>
<feature type="compositionally biased region" description="Polar residues" evidence="1">
    <location>
        <begin position="275"/>
        <end position="297"/>
    </location>
</feature>
<keyword evidence="2" id="KW-0812">Transmembrane</keyword>
<keyword evidence="2" id="KW-0472">Membrane</keyword>
<evidence type="ECO:0000256" key="1">
    <source>
        <dbReference type="SAM" id="MobiDB-lite"/>
    </source>
</evidence>
<feature type="compositionally biased region" description="Polar residues" evidence="1">
    <location>
        <begin position="141"/>
        <end position="158"/>
    </location>
</feature>
<name>A0AAV4BEV0_9GAST</name>
<gene>
    <name evidence="4" type="ORF">PoB_004835600</name>
</gene>
<evidence type="ECO:0000259" key="3">
    <source>
        <dbReference type="PROSITE" id="PS50954"/>
    </source>
</evidence>
<comment type="caution">
    <text evidence="4">The sequence shown here is derived from an EMBL/GenBank/DDBJ whole genome shotgun (WGS) entry which is preliminary data.</text>
</comment>
<proteinExistence type="predicted"/>